<reference evidence="2 3" key="1">
    <citation type="journal article" date="2018" name="Nat. Ecol. Evol.">
        <title>Pezizomycetes genomes reveal the molecular basis of ectomycorrhizal truffle lifestyle.</title>
        <authorList>
            <person name="Murat C."/>
            <person name="Payen T."/>
            <person name="Noel B."/>
            <person name="Kuo A."/>
            <person name="Morin E."/>
            <person name="Chen J."/>
            <person name="Kohler A."/>
            <person name="Krizsan K."/>
            <person name="Balestrini R."/>
            <person name="Da Silva C."/>
            <person name="Montanini B."/>
            <person name="Hainaut M."/>
            <person name="Levati E."/>
            <person name="Barry K.W."/>
            <person name="Belfiori B."/>
            <person name="Cichocki N."/>
            <person name="Clum A."/>
            <person name="Dockter R.B."/>
            <person name="Fauchery L."/>
            <person name="Guy J."/>
            <person name="Iotti M."/>
            <person name="Le Tacon F."/>
            <person name="Lindquist E.A."/>
            <person name="Lipzen A."/>
            <person name="Malagnac F."/>
            <person name="Mello A."/>
            <person name="Molinier V."/>
            <person name="Miyauchi S."/>
            <person name="Poulain J."/>
            <person name="Riccioni C."/>
            <person name="Rubini A."/>
            <person name="Sitrit Y."/>
            <person name="Splivallo R."/>
            <person name="Traeger S."/>
            <person name="Wang M."/>
            <person name="Zifcakova L."/>
            <person name="Wipf D."/>
            <person name="Zambonelli A."/>
            <person name="Paolocci F."/>
            <person name="Nowrousian M."/>
            <person name="Ottonello S."/>
            <person name="Baldrian P."/>
            <person name="Spatafora J.W."/>
            <person name="Henrissat B."/>
            <person name="Nagy L.G."/>
            <person name="Aury J.M."/>
            <person name="Wincker P."/>
            <person name="Grigoriev I.V."/>
            <person name="Bonfante P."/>
            <person name="Martin F.M."/>
        </authorList>
    </citation>
    <scope>NUCLEOTIDE SEQUENCE [LARGE SCALE GENOMIC DNA]</scope>
    <source>
        <strain evidence="2 3">ATCC MYA-4762</strain>
    </source>
</reference>
<evidence type="ECO:0000313" key="3">
    <source>
        <dbReference type="Proteomes" id="UP000267821"/>
    </source>
</evidence>
<proteinExistence type="predicted"/>
<keyword evidence="1" id="KW-0472">Membrane</keyword>
<dbReference type="EMBL" id="ML121532">
    <property type="protein sequence ID" value="RPB27237.1"/>
    <property type="molecule type" value="Genomic_DNA"/>
</dbReference>
<gene>
    <name evidence="2" type="ORF">L211DRAFT_618116</name>
</gene>
<organism evidence="2 3">
    <name type="scientific">Terfezia boudieri ATCC MYA-4762</name>
    <dbReference type="NCBI Taxonomy" id="1051890"/>
    <lineage>
        <taxon>Eukaryota</taxon>
        <taxon>Fungi</taxon>
        <taxon>Dikarya</taxon>
        <taxon>Ascomycota</taxon>
        <taxon>Pezizomycotina</taxon>
        <taxon>Pezizomycetes</taxon>
        <taxon>Pezizales</taxon>
        <taxon>Pezizaceae</taxon>
        <taxon>Terfezia</taxon>
    </lineage>
</organism>
<feature type="transmembrane region" description="Helical" evidence="1">
    <location>
        <begin position="139"/>
        <end position="165"/>
    </location>
</feature>
<dbReference type="InParanoid" id="A0A3N4LWJ4"/>
<dbReference type="Proteomes" id="UP000267821">
    <property type="component" value="Unassembled WGS sequence"/>
</dbReference>
<evidence type="ECO:0000313" key="2">
    <source>
        <dbReference type="EMBL" id="RPB27237.1"/>
    </source>
</evidence>
<name>A0A3N4LWJ4_9PEZI</name>
<dbReference type="AlphaFoldDB" id="A0A3N4LWJ4"/>
<keyword evidence="3" id="KW-1185">Reference proteome</keyword>
<keyword evidence="1" id="KW-1133">Transmembrane helix</keyword>
<sequence length="167" mass="19571">MDFQSSRDDKEPLGEYISIVACCVNHCIRVPRREVKAYVCCMHLHIPIKLHIDPMGYQNTLCHMYFIFSFAFLSSHQPCITYMHSLAIYPYLRSSIFQVSLLRMYTLFLASHLASGFAYHICFGHFLMHGYGGLEMWRFLMYILLVGCMRHCFGLDFFSFSCIFVKL</sequence>
<keyword evidence="1" id="KW-0812">Transmembrane</keyword>
<protein>
    <submittedName>
        <fullName evidence="2">Uncharacterized protein</fullName>
    </submittedName>
</protein>
<evidence type="ECO:0000256" key="1">
    <source>
        <dbReference type="SAM" id="Phobius"/>
    </source>
</evidence>
<accession>A0A3N4LWJ4</accession>
<feature type="transmembrane region" description="Helical" evidence="1">
    <location>
        <begin position="104"/>
        <end position="127"/>
    </location>
</feature>
<feature type="transmembrane region" description="Helical" evidence="1">
    <location>
        <begin position="64"/>
        <end position="92"/>
    </location>
</feature>